<keyword evidence="6" id="KW-0547">Nucleotide-binding</keyword>
<dbReference type="InterPro" id="IPR003593">
    <property type="entry name" value="AAA+_ATPase"/>
</dbReference>
<dbReference type="OrthoDB" id="9771863at2"/>
<name>A0A2Y9BIM7_9FIRM</name>
<evidence type="ECO:0000256" key="7">
    <source>
        <dbReference type="ARBA" id="ARBA00022840"/>
    </source>
</evidence>
<keyword evidence="4" id="KW-0762">Sugar transport</keyword>
<feature type="domain" description="ABC transporter" evidence="10">
    <location>
        <begin position="6"/>
        <end position="241"/>
    </location>
</feature>
<dbReference type="InterPro" id="IPR050107">
    <property type="entry name" value="ABC_carbohydrate_import_ATPase"/>
</dbReference>
<evidence type="ECO:0000256" key="9">
    <source>
        <dbReference type="ARBA" id="ARBA00023136"/>
    </source>
</evidence>
<dbReference type="PANTHER" id="PTHR43790:SF3">
    <property type="entry name" value="D-ALLOSE IMPORT ATP-BINDING PROTEIN ALSA-RELATED"/>
    <property type="match status" value="1"/>
</dbReference>
<dbReference type="Proteomes" id="UP000245845">
    <property type="component" value="Unassembled WGS sequence"/>
</dbReference>
<keyword evidence="12" id="KW-1185">Reference proteome</keyword>
<sequence>MGETILKLNNIGKKFPGVVALDHVSFELKKGEVHALLGENGAGKSTLIKILTGAYEPTEGTIEYNGKTYEKFEPKQAKELGITAIYQEFNLVPYISAAQNVFLGQELKKGIFLDMAGMEKKTTELAREMGVEINPKTKVKDLGVAYMQIVEIIKAISEDTNILIMDEPSAPLTTREIDAMFQIVKRLKEKGITIIYISHRLEELFEICDRVTIMRDGKYICTKEIRDVTRHELIADMVGRELNEMYAGGAGASDDIIMEAKDLCTDKIHHISFSLKKGEILGFGGLVGAGRTETARALFGADELLSGTIMKNGEVVKIHSPKDAIKAGIGLLPEDRKDQGLVLGMSVKDNIVYSILKQETKRIFLDKKDIHKKCSDLKDDLRIKTPSLGQISKFLSGGNQQKVVLAKWMATDCDVLIFDEPTRGIDVGAKQEIYHLMNQLTAQGKSIIMISSEMPELFGMADRVIVMHEGCIKGELSKEEFDQERMLAIASGL</sequence>
<keyword evidence="9" id="KW-0472">Membrane</keyword>
<dbReference type="InterPro" id="IPR003439">
    <property type="entry name" value="ABC_transporter-like_ATP-bd"/>
</dbReference>
<dbReference type="PROSITE" id="PS50893">
    <property type="entry name" value="ABC_TRANSPORTER_2"/>
    <property type="match status" value="2"/>
</dbReference>
<gene>
    <name evidence="11" type="ORF">A8806_11241</name>
</gene>
<organism evidence="11 12">
    <name type="scientific">Faecalicatena orotica</name>
    <dbReference type="NCBI Taxonomy" id="1544"/>
    <lineage>
        <taxon>Bacteria</taxon>
        <taxon>Bacillati</taxon>
        <taxon>Bacillota</taxon>
        <taxon>Clostridia</taxon>
        <taxon>Lachnospirales</taxon>
        <taxon>Lachnospiraceae</taxon>
        <taxon>Faecalicatena</taxon>
    </lineage>
</organism>
<dbReference type="EMBL" id="QGDL01000012">
    <property type="protein sequence ID" value="PWJ23796.1"/>
    <property type="molecule type" value="Genomic_DNA"/>
</dbReference>
<dbReference type="CDD" id="cd03215">
    <property type="entry name" value="ABC_Carb_Monos_II"/>
    <property type="match status" value="1"/>
</dbReference>
<keyword evidence="5" id="KW-0677">Repeat</keyword>
<evidence type="ECO:0000313" key="11">
    <source>
        <dbReference type="EMBL" id="PWJ23796.1"/>
    </source>
</evidence>
<dbReference type="GO" id="GO:0016887">
    <property type="term" value="F:ATP hydrolysis activity"/>
    <property type="evidence" value="ECO:0007669"/>
    <property type="project" value="InterPro"/>
</dbReference>
<dbReference type="SMART" id="SM00382">
    <property type="entry name" value="AAA"/>
    <property type="match status" value="2"/>
</dbReference>
<evidence type="ECO:0000259" key="10">
    <source>
        <dbReference type="PROSITE" id="PS50893"/>
    </source>
</evidence>
<dbReference type="FunFam" id="3.40.50.300:FF:000127">
    <property type="entry name" value="Ribose import ATP-binding protein RbsA"/>
    <property type="match status" value="1"/>
</dbReference>
<evidence type="ECO:0000256" key="3">
    <source>
        <dbReference type="ARBA" id="ARBA00022475"/>
    </source>
</evidence>
<evidence type="ECO:0000256" key="2">
    <source>
        <dbReference type="ARBA" id="ARBA00022448"/>
    </source>
</evidence>
<evidence type="ECO:0000313" key="12">
    <source>
        <dbReference type="Proteomes" id="UP000245845"/>
    </source>
</evidence>
<dbReference type="Pfam" id="PF00005">
    <property type="entry name" value="ABC_tran"/>
    <property type="match status" value="2"/>
</dbReference>
<dbReference type="GO" id="GO:0005524">
    <property type="term" value="F:ATP binding"/>
    <property type="evidence" value="ECO:0007669"/>
    <property type="project" value="UniProtKB-KW"/>
</dbReference>
<evidence type="ECO:0000256" key="1">
    <source>
        <dbReference type="ARBA" id="ARBA00004202"/>
    </source>
</evidence>
<evidence type="ECO:0000256" key="6">
    <source>
        <dbReference type="ARBA" id="ARBA00022741"/>
    </source>
</evidence>
<dbReference type="GO" id="GO:0005886">
    <property type="term" value="C:plasma membrane"/>
    <property type="evidence" value="ECO:0007669"/>
    <property type="project" value="UniProtKB-SubCell"/>
</dbReference>
<dbReference type="InterPro" id="IPR017871">
    <property type="entry name" value="ABC_transporter-like_CS"/>
</dbReference>
<keyword evidence="3" id="KW-1003">Cell membrane</keyword>
<comment type="caution">
    <text evidence="11">The sequence shown here is derived from an EMBL/GenBank/DDBJ whole genome shotgun (WGS) entry which is preliminary data.</text>
</comment>
<evidence type="ECO:0000256" key="8">
    <source>
        <dbReference type="ARBA" id="ARBA00022967"/>
    </source>
</evidence>
<protein>
    <submittedName>
        <fullName evidence="11">Ribose transport system ATP-binding protein</fullName>
    </submittedName>
</protein>
<comment type="subcellular location">
    <subcellularLocation>
        <location evidence="1">Cell membrane</location>
        <topology evidence="1">Peripheral membrane protein</topology>
    </subcellularLocation>
</comment>
<feature type="domain" description="ABC transporter" evidence="10">
    <location>
        <begin position="251"/>
        <end position="493"/>
    </location>
</feature>
<evidence type="ECO:0000256" key="4">
    <source>
        <dbReference type="ARBA" id="ARBA00022597"/>
    </source>
</evidence>
<dbReference type="Gene3D" id="3.40.50.300">
    <property type="entry name" value="P-loop containing nucleotide triphosphate hydrolases"/>
    <property type="match status" value="2"/>
</dbReference>
<dbReference type="PROSITE" id="PS00211">
    <property type="entry name" value="ABC_TRANSPORTER_1"/>
    <property type="match status" value="1"/>
</dbReference>
<keyword evidence="7 11" id="KW-0067">ATP-binding</keyword>
<dbReference type="SUPFAM" id="SSF52540">
    <property type="entry name" value="P-loop containing nucleoside triphosphate hydrolases"/>
    <property type="match status" value="2"/>
</dbReference>
<dbReference type="PANTHER" id="PTHR43790">
    <property type="entry name" value="CARBOHYDRATE TRANSPORT ATP-BINDING PROTEIN MG119-RELATED"/>
    <property type="match status" value="1"/>
</dbReference>
<dbReference type="InterPro" id="IPR027417">
    <property type="entry name" value="P-loop_NTPase"/>
</dbReference>
<evidence type="ECO:0000256" key="5">
    <source>
        <dbReference type="ARBA" id="ARBA00022737"/>
    </source>
</evidence>
<dbReference type="AlphaFoldDB" id="A0A2Y9BIM7"/>
<dbReference type="RefSeq" id="WP_109732633.1">
    <property type="nucleotide sequence ID" value="NZ_BAAACK010000025.1"/>
</dbReference>
<reference evidence="11 12" key="1">
    <citation type="submission" date="2018-05" db="EMBL/GenBank/DDBJ databases">
        <title>The Hungate 1000. A catalogue of reference genomes from the rumen microbiome.</title>
        <authorList>
            <person name="Kelly W."/>
        </authorList>
    </citation>
    <scope>NUCLEOTIDE SEQUENCE [LARGE SCALE GENOMIC DNA]</scope>
    <source>
        <strain evidence="11 12">NLAE-zl-C242</strain>
    </source>
</reference>
<keyword evidence="8" id="KW-1278">Translocase</keyword>
<dbReference type="CDD" id="cd03216">
    <property type="entry name" value="ABC_Carb_Monos_I"/>
    <property type="match status" value="1"/>
</dbReference>
<keyword evidence="2" id="KW-0813">Transport</keyword>
<proteinExistence type="predicted"/>
<accession>A0A2Y9BIM7</accession>